<comment type="caution">
    <text evidence="1">The sequence shown here is derived from an EMBL/GenBank/DDBJ whole genome shotgun (WGS) entry which is preliminary data.</text>
</comment>
<dbReference type="AlphaFoldDB" id="A0A7V8V2D8"/>
<name>A0A7V8V2D8_9BACT</name>
<protein>
    <recommendedName>
        <fullName evidence="3">HEAT repeat domain-containing protein</fullName>
    </recommendedName>
</protein>
<evidence type="ECO:0008006" key="3">
    <source>
        <dbReference type="Google" id="ProtNLM"/>
    </source>
</evidence>
<keyword evidence="2" id="KW-1185">Reference proteome</keyword>
<dbReference type="RefSeq" id="WP_207395148.1">
    <property type="nucleotide sequence ID" value="NZ_JABRWO010000002.1"/>
</dbReference>
<gene>
    <name evidence="1" type="ORF">HOV93_08040</name>
</gene>
<dbReference type="Proteomes" id="UP000551616">
    <property type="component" value="Unassembled WGS sequence"/>
</dbReference>
<reference evidence="1 2" key="1">
    <citation type="submission" date="2020-05" db="EMBL/GenBank/DDBJ databases">
        <title>Bremerella alba sp. nov., a novel planctomycete isolated from the surface of the macroalga Fucus spiralis.</title>
        <authorList>
            <person name="Godinho O."/>
            <person name="Botelho R."/>
            <person name="Albuquerque L."/>
            <person name="Wiegand S."/>
            <person name="Da Costa M.S."/>
            <person name="Lobo-Da-Cunha A."/>
            <person name="Jogler C."/>
            <person name="Lage O.M."/>
        </authorList>
    </citation>
    <scope>NUCLEOTIDE SEQUENCE [LARGE SCALE GENOMIC DNA]</scope>
    <source>
        <strain evidence="1 2">FF15</strain>
    </source>
</reference>
<proteinExistence type="predicted"/>
<dbReference type="EMBL" id="JABRWO010000002">
    <property type="protein sequence ID" value="MBA2113654.1"/>
    <property type="molecule type" value="Genomic_DNA"/>
</dbReference>
<sequence>MSIAVLAQVYDEVRRLSIAGSNVAPGDFRLKKLISPLEKSGEKAPVFKKVAESVGKVVESNESTSAEALLDLSTLVNAILYTQGEVGATGDLTPVEQIGQGILPKRTPASLLKSVANALTTTGSGRLELIQESLSQDPFPDPRLLGPAIDALDGSYYEVGDLVEKSILPQYGKSIVPIVLEKFDRKGGAGDARRLSLLHRVDPTGAESIIHEVLEDGSSEVKIVAISKLRDPKNVSFLIEQSKAKGTKVRDAAFSALAVINNAAAAKYLVQRMKEKGHLRSIREGLKTRHPDAVKVLLAETRLAWQTLLDTKETDKNAHEAAHTRLVTLLAALEHRTDKGTEKLLLELFPHRAAITKAEGKLGSKTCAHSVMTRMSECSDKTRDLLISEHETYDDYELAIATQAAIQQGNPAQFYDEFHGYLENAKTAKTKKRAAQSKAEAITQAIGNRVGSIYHYWYETVDKEREQELAQKRDQVDPRWLDLAVKHNNMELIFALARPDHGMAHKAIEAELKKRLKMKRVDYHLMDVLLAIIRSKHPDTVDLIIEAIRSTSKRSMGYYSYGIARLIPALDKNAVPKLELLLGELPDTEADRYVLAVAELKNRRS</sequence>
<evidence type="ECO:0000313" key="2">
    <source>
        <dbReference type="Proteomes" id="UP000551616"/>
    </source>
</evidence>
<accession>A0A7V8V2D8</accession>
<organism evidence="1 2">
    <name type="scientific">Bremerella alba</name>
    <dbReference type="NCBI Taxonomy" id="980252"/>
    <lineage>
        <taxon>Bacteria</taxon>
        <taxon>Pseudomonadati</taxon>
        <taxon>Planctomycetota</taxon>
        <taxon>Planctomycetia</taxon>
        <taxon>Pirellulales</taxon>
        <taxon>Pirellulaceae</taxon>
        <taxon>Bremerella</taxon>
    </lineage>
</organism>
<evidence type="ECO:0000313" key="1">
    <source>
        <dbReference type="EMBL" id="MBA2113654.1"/>
    </source>
</evidence>